<dbReference type="Pfam" id="PF02880">
    <property type="entry name" value="PGM_PMM_III"/>
    <property type="match status" value="1"/>
</dbReference>
<name>A0AAJ6DDI7_9MICC</name>
<dbReference type="Pfam" id="PF02879">
    <property type="entry name" value="PGM_PMM_II"/>
    <property type="match status" value="1"/>
</dbReference>
<dbReference type="PRINTS" id="PR00509">
    <property type="entry name" value="PGMPMM"/>
</dbReference>
<dbReference type="EC" id="5.4.2.-" evidence="10"/>
<dbReference type="GO" id="GO:0000287">
    <property type="term" value="F:magnesium ion binding"/>
    <property type="evidence" value="ECO:0007669"/>
    <property type="project" value="InterPro"/>
</dbReference>
<keyword evidence="11" id="KW-1185">Reference proteome</keyword>
<dbReference type="RefSeq" id="WP_279675336.1">
    <property type="nucleotide sequence ID" value="NZ_CP122566.1"/>
</dbReference>
<feature type="domain" description="Alpha-D-phosphohexomutase alpha/beta/alpha" evidence="9">
    <location>
        <begin position="373"/>
        <end position="465"/>
    </location>
</feature>
<protein>
    <submittedName>
        <fullName evidence="10">Phospho-sugar mutase</fullName>
        <ecNumber evidence="10">5.4.2.-</ecNumber>
    </submittedName>
</protein>
<dbReference type="InterPro" id="IPR005845">
    <property type="entry name" value="A-D-PHexomutase_a/b/a-II"/>
</dbReference>
<evidence type="ECO:0000259" key="7">
    <source>
        <dbReference type="Pfam" id="PF02878"/>
    </source>
</evidence>
<feature type="domain" description="Alpha-D-phosphohexomutase alpha/beta/alpha" evidence="7">
    <location>
        <begin position="53"/>
        <end position="198"/>
    </location>
</feature>
<evidence type="ECO:0000256" key="3">
    <source>
        <dbReference type="ARBA" id="ARBA00022553"/>
    </source>
</evidence>
<evidence type="ECO:0000313" key="10">
    <source>
        <dbReference type="EMBL" id="WGH94261.1"/>
    </source>
</evidence>
<keyword evidence="5" id="KW-0460">Magnesium</keyword>
<dbReference type="InterPro" id="IPR005844">
    <property type="entry name" value="A-D-PHexomutase_a/b/a-I"/>
</dbReference>
<sequence>MTTHNPVDPDQLVRLVEDWCQIDPDPRHHEILHEELNRHDYATLADRFAGPLRFGTAGLRAAEGPGLNRMNRVVVRRSAAGISDWAQSWLTEDSRSPRVVIGFDARYGSLSFAEDSAAVFQAAGCQTYLFRTWCPTPLLAFAVRELATDVGIMVTASHNPATDNGYKVYLGGRLSDQWGTGAQIIAPVDTEIAERINHWHTADQIPVMQAAGVESLDVDEVAERYRLALADSLQPRSPLTEFTADQAIGARASLRVVYTPMHGVGGVVFPEMMRRFGYGPLRPVAEQIDPDPDFPTVVFPNPEEHGALDLALSTANREPETDLIIAHDPDADRLAVAIPSPSSPNGTWQRLSGNDLGLILGSLFLARSGSHATTTNPQVLARSVVSSPALARLAGHYPGAECIPTLTGFKWISRVPHLSFGFEEALGYCVAPEVVRDKDGLSAGLLICELAAALKSQGSSLWEYREQLQTLVGSGLSSQLSLRLDDLSVIPQIMAHLRQHPPASLAGIGPTTLVDYADPATASAQGLHPTELVSLSAEADPAHPEVPAAHLSVQVRPSGTEPKLKCYLEVHLPPQRPTETPDKTATASRLADLLARLEADAETFLTQPLNPER</sequence>
<evidence type="ECO:0000313" key="11">
    <source>
        <dbReference type="Proteomes" id="UP001224674"/>
    </source>
</evidence>
<dbReference type="CDD" id="cd05799">
    <property type="entry name" value="PGM2"/>
    <property type="match status" value="1"/>
</dbReference>
<organism evidence="10 11">
    <name type="scientific">Auritidibacter ignavus</name>
    <dbReference type="NCBI Taxonomy" id="678932"/>
    <lineage>
        <taxon>Bacteria</taxon>
        <taxon>Bacillati</taxon>
        <taxon>Actinomycetota</taxon>
        <taxon>Actinomycetes</taxon>
        <taxon>Micrococcales</taxon>
        <taxon>Micrococcaceae</taxon>
        <taxon>Auritidibacter</taxon>
    </lineage>
</organism>
<dbReference type="InterPro" id="IPR016066">
    <property type="entry name" value="A-D-PHexomutase_CS"/>
</dbReference>
<dbReference type="InterPro" id="IPR016055">
    <property type="entry name" value="A-D-PHexomutase_a/b/a-I/II/III"/>
</dbReference>
<evidence type="ECO:0000256" key="1">
    <source>
        <dbReference type="ARBA" id="ARBA00001946"/>
    </source>
</evidence>
<dbReference type="EMBL" id="CP122566">
    <property type="protein sequence ID" value="WGH94261.1"/>
    <property type="molecule type" value="Genomic_DNA"/>
</dbReference>
<dbReference type="GO" id="GO:0008973">
    <property type="term" value="F:phosphopentomutase activity"/>
    <property type="evidence" value="ECO:0007669"/>
    <property type="project" value="TreeGrafter"/>
</dbReference>
<proteinExistence type="inferred from homology"/>
<dbReference type="GO" id="GO:0005975">
    <property type="term" value="P:carbohydrate metabolic process"/>
    <property type="evidence" value="ECO:0007669"/>
    <property type="project" value="InterPro"/>
</dbReference>
<dbReference type="PROSITE" id="PS00710">
    <property type="entry name" value="PGM_PMM"/>
    <property type="match status" value="1"/>
</dbReference>
<dbReference type="SUPFAM" id="SSF55957">
    <property type="entry name" value="Phosphoglucomutase, C-terminal domain"/>
    <property type="match status" value="1"/>
</dbReference>
<dbReference type="Gene3D" id="3.40.120.10">
    <property type="entry name" value="Alpha-D-Glucose-1,6-Bisphosphate, subunit A, domain 3"/>
    <property type="match status" value="3"/>
</dbReference>
<dbReference type="PANTHER" id="PTHR45745">
    <property type="entry name" value="PHOSPHOMANNOMUTASE 45A"/>
    <property type="match status" value="1"/>
</dbReference>
<evidence type="ECO:0000256" key="6">
    <source>
        <dbReference type="ARBA" id="ARBA00023235"/>
    </source>
</evidence>
<dbReference type="SUPFAM" id="SSF53738">
    <property type="entry name" value="Phosphoglucomutase, first 3 domains"/>
    <property type="match status" value="3"/>
</dbReference>
<keyword evidence="6 10" id="KW-0413">Isomerase</keyword>
<keyword evidence="4" id="KW-0479">Metal-binding</keyword>
<dbReference type="GO" id="GO:0006166">
    <property type="term" value="P:purine ribonucleoside salvage"/>
    <property type="evidence" value="ECO:0007669"/>
    <property type="project" value="TreeGrafter"/>
</dbReference>
<dbReference type="PANTHER" id="PTHR45745:SF1">
    <property type="entry name" value="PHOSPHOGLUCOMUTASE 2B-RELATED"/>
    <property type="match status" value="1"/>
</dbReference>
<comment type="cofactor">
    <cofactor evidence="1">
        <name>Mg(2+)</name>
        <dbReference type="ChEBI" id="CHEBI:18420"/>
    </cofactor>
</comment>
<evidence type="ECO:0000256" key="4">
    <source>
        <dbReference type="ARBA" id="ARBA00022723"/>
    </source>
</evidence>
<dbReference type="InterPro" id="IPR005846">
    <property type="entry name" value="A-D-PHexomutase_a/b/a-III"/>
</dbReference>
<evidence type="ECO:0000256" key="5">
    <source>
        <dbReference type="ARBA" id="ARBA00022842"/>
    </source>
</evidence>
<feature type="domain" description="Alpha-D-phosphohexomutase alpha/beta/alpha" evidence="8">
    <location>
        <begin position="247"/>
        <end position="337"/>
    </location>
</feature>
<dbReference type="Proteomes" id="UP001224674">
    <property type="component" value="Chromosome"/>
</dbReference>
<evidence type="ECO:0000256" key="2">
    <source>
        <dbReference type="ARBA" id="ARBA00010231"/>
    </source>
</evidence>
<reference evidence="10 11" key="1">
    <citation type="submission" date="2023-03" db="EMBL/GenBank/DDBJ databases">
        <title>Complete genome sequences of several Auritidibacter ignavus strains isolated from ear infections.</title>
        <authorList>
            <person name="Baehr T."/>
            <person name="Baumhoegger A.M."/>
        </authorList>
    </citation>
    <scope>NUCLEOTIDE SEQUENCE [LARGE SCALE GENOMIC DNA]</scope>
    <source>
        <strain evidence="10 11">BABAE-6</strain>
    </source>
</reference>
<dbReference type="InterPro" id="IPR005841">
    <property type="entry name" value="Alpha-D-phosphohexomutase_SF"/>
</dbReference>
<dbReference type="Pfam" id="PF02878">
    <property type="entry name" value="PGM_PMM_I"/>
    <property type="match status" value="1"/>
</dbReference>
<accession>A0AAJ6DDI7</accession>
<evidence type="ECO:0000259" key="8">
    <source>
        <dbReference type="Pfam" id="PF02879"/>
    </source>
</evidence>
<comment type="similarity">
    <text evidence="2">Belongs to the phosphohexose mutase family.</text>
</comment>
<gene>
    <name evidence="10" type="ORF">QDX21_05590</name>
</gene>
<keyword evidence="3" id="KW-0597">Phosphoprotein</keyword>
<dbReference type="AlphaFoldDB" id="A0AAJ6DDI7"/>
<evidence type="ECO:0000259" key="9">
    <source>
        <dbReference type="Pfam" id="PF02880"/>
    </source>
</evidence>
<dbReference type="InterPro" id="IPR036900">
    <property type="entry name" value="A-D-PHexomutase_C_sf"/>
</dbReference>